<evidence type="ECO:0000256" key="1">
    <source>
        <dbReference type="ARBA" id="ARBA00007936"/>
    </source>
</evidence>
<dbReference type="InterPro" id="IPR008996">
    <property type="entry name" value="IL1/FGF"/>
</dbReference>
<feature type="region of interest" description="Disordered" evidence="2">
    <location>
        <begin position="51"/>
        <end position="82"/>
    </location>
</feature>
<reference evidence="3 4" key="1">
    <citation type="journal article" date="2020" name="Cell">
        <title>Large-Scale Comparative Analyses of Tick Genomes Elucidate Their Genetic Diversity and Vector Capacities.</title>
        <authorList>
            <consortium name="Tick Genome and Microbiome Consortium (TIGMIC)"/>
            <person name="Jia N."/>
            <person name="Wang J."/>
            <person name="Shi W."/>
            <person name="Du L."/>
            <person name="Sun Y."/>
            <person name="Zhan W."/>
            <person name="Jiang J.F."/>
            <person name="Wang Q."/>
            <person name="Zhang B."/>
            <person name="Ji P."/>
            <person name="Bell-Sakyi L."/>
            <person name="Cui X.M."/>
            <person name="Yuan T.T."/>
            <person name="Jiang B.G."/>
            <person name="Yang W.F."/>
            <person name="Lam T.T."/>
            <person name="Chang Q.C."/>
            <person name="Ding S.J."/>
            <person name="Wang X.J."/>
            <person name="Zhu J.G."/>
            <person name="Ruan X.D."/>
            <person name="Zhao L."/>
            <person name="Wei J.T."/>
            <person name="Ye R.Z."/>
            <person name="Que T.C."/>
            <person name="Du C.H."/>
            <person name="Zhou Y.H."/>
            <person name="Cheng J.X."/>
            <person name="Dai P.F."/>
            <person name="Guo W.B."/>
            <person name="Han X.H."/>
            <person name="Huang E.J."/>
            <person name="Li L.F."/>
            <person name="Wei W."/>
            <person name="Gao Y.C."/>
            <person name="Liu J.Z."/>
            <person name="Shao H.Z."/>
            <person name="Wang X."/>
            <person name="Wang C.C."/>
            <person name="Yang T.C."/>
            <person name="Huo Q.B."/>
            <person name="Li W."/>
            <person name="Chen H.Y."/>
            <person name="Chen S.E."/>
            <person name="Zhou L.G."/>
            <person name="Ni X.B."/>
            <person name="Tian J.H."/>
            <person name="Sheng Y."/>
            <person name="Liu T."/>
            <person name="Pan Y.S."/>
            <person name="Xia L.Y."/>
            <person name="Li J."/>
            <person name="Zhao F."/>
            <person name="Cao W.C."/>
        </authorList>
    </citation>
    <scope>NUCLEOTIDE SEQUENCE [LARGE SCALE GENOMIC DNA]</scope>
    <source>
        <strain evidence="3">HaeL-2018</strain>
    </source>
</reference>
<feature type="compositionally biased region" description="Polar residues" evidence="2">
    <location>
        <begin position="53"/>
        <end position="72"/>
    </location>
</feature>
<comment type="similarity">
    <text evidence="1">Belongs to the heparin-binding growth factors family.</text>
</comment>
<dbReference type="Pfam" id="PF00167">
    <property type="entry name" value="FGF"/>
    <property type="match status" value="1"/>
</dbReference>
<dbReference type="Gene3D" id="2.80.10.50">
    <property type="match status" value="1"/>
</dbReference>
<evidence type="ECO:0000256" key="2">
    <source>
        <dbReference type="SAM" id="MobiDB-lite"/>
    </source>
</evidence>
<dbReference type="InterPro" id="IPR002209">
    <property type="entry name" value="Fibroblast_GF_fam"/>
</dbReference>
<gene>
    <name evidence="3" type="ORF">HPB48_002084</name>
</gene>
<evidence type="ECO:0000313" key="4">
    <source>
        <dbReference type="Proteomes" id="UP000821853"/>
    </source>
</evidence>
<dbReference type="OrthoDB" id="5988014at2759"/>
<feature type="region of interest" description="Disordered" evidence="2">
    <location>
        <begin position="129"/>
        <end position="164"/>
    </location>
</feature>
<dbReference type="GO" id="GO:0008083">
    <property type="term" value="F:growth factor activity"/>
    <property type="evidence" value="ECO:0007669"/>
    <property type="project" value="InterPro"/>
</dbReference>
<comment type="caution">
    <text evidence="3">The sequence shown here is derived from an EMBL/GenBank/DDBJ whole genome shotgun (WGS) entry which is preliminary data.</text>
</comment>
<accession>A0A9J6FG69</accession>
<proteinExistence type="inferred from homology"/>
<evidence type="ECO:0000313" key="3">
    <source>
        <dbReference type="EMBL" id="KAH9362106.1"/>
    </source>
</evidence>
<dbReference type="EMBL" id="JABSTR010000001">
    <property type="protein sequence ID" value="KAH9362106.1"/>
    <property type="molecule type" value="Genomic_DNA"/>
</dbReference>
<dbReference type="CDD" id="cd23307">
    <property type="entry name" value="beta-trefoil_FGF8-like"/>
    <property type="match status" value="1"/>
</dbReference>
<dbReference type="PANTHER" id="PTHR11486">
    <property type="entry name" value="FIBROBLAST GROWTH FACTOR"/>
    <property type="match status" value="1"/>
</dbReference>
<keyword evidence="4" id="KW-1185">Reference proteome</keyword>
<dbReference type="SMART" id="SM00442">
    <property type="entry name" value="FGF"/>
    <property type="match status" value="1"/>
</dbReference>
<dbReference type="AlphaFoldDB" id="A0A9J6FG69"/>
<protein>
    <submittedName>
        <fullName evidence="3">Uncharacterized protein</fullName>
    </submittedName>
</protein>
<organism evidence="3 4">
    <name type="scientific">Haemaphysalis longicornis</name>
    <name type="common">Bush tick</name>
    <dbReference type="NCBI Taxonomy" id="44386"/>
    <lineage>
        <taxon>Eukaryota</taxon>
        <taxon>Metazoa</taxon>
        <taxon>Ecdysozoa</taxon>
        <taxon>Arthropoda</taxon>
        <taxon>Chelicerata</taxon>
        <taxon>Arachnida</taxon>
        <taxon>Acari</taxon>
        <taxon>Parasitiformes</taxon>
        <taxon>Ixodida</taxon>
        <taxon>Ixodoidea</taxon>
        <taxon>Ixodidae</taxon>
        <taxon>Haemaphysalinae</taxon>
        <taxon>Haemaphysalis</taxon>
    </lineage>
</organism>
<sequence>MIQKEYSLSKQGAGGLILTPLPGRLPCEITVHFCNLASRFPLLLDLSSLPPSHQQSYAKTPVTNRPGPTQQVGPRPGAKRLPLQEHGVSAPKRLCTHVRPARREAARLGRISPKKGSLVVAGAPAGGCQPRNLARGQSAQFPRHSEASRPNAAVHQQGPRSLSAPVKCQGFNLKNKSRELGSDVPGGRSIQIELVLYNRRSHGNILLKGKKVTAASGNSSSKLVLTSVGMGSTLTIHSNGTFLCFNKLGRLVNKRRLSRRKKLCEFREEMRDHYSIFQSLHNKNWYIGFNRLGQPIRARNVPPRKWLSFMFLKRQWPKDGRTPQPFDEVSQKVWDKLLKGAHS</sequence>
<dbReference type="Proteomes" id="UP000821853">
    <property type="component" value="Chromosome 1"/>
</dbReference>
<dbReference type="SUPFAM" id="SSF50353">
    <property type="entry name" value="Cytokine"/>
    <property type="match status" value="1"/>
</dbReference>
<name>A0A9J6FG69_HAELO</name>
<dbReference type="VEuPathDB" id="VectorBase:HLOH_053423"/>